<sequence>MLSLLQSRLDNLERSMLVLPTTMLTEPNQKRWHMAFVAIYCSRAFSTPLKKPRKKSPVSSTRVVIDVFEAHPCFPKIDQSVLAGIVRQKNLDQLGKYDGVEGLACGLETNLENGISGHAEDVSRRSEAFGSNTYRRPPAKSLLYFVWEALRDPTILILLVCAALSLGFGIKEHGLKDGWYDGGSIFVAVFLVIAVSALSNFRQNRQFVKLSKVSNNIQVEVMRNGRRQQVSIFEIVVGDVICLKIGDQVPADGLFIDGHSLLVDESSMTGESDHVEVDLTQNPFLFSGTKVADGFGRMLVTSVGMNTTWGEMMSTISNDSNEQTPLQSRLNTLTSSIGKVGLLVAFLVLVVLLIRYFTGNTQDENGNTEYTGSKTKADDIINSVIAIIAAAVTIVVVAIPEGLPLAVTLTLAYSMKRMMSDNAMVRKLSACETMGSATTICTDKTGTLTLNQMKVTKFWLGQDFVNENGFSSLAAGVVELLHQGVGLNTTGSVYKSISGSEYEFSGSPTEKAILSWAVLELNLDMEGLKQRCEIVHVEAFNSTKKRSGVLMRKKGENTANVHWKGAAEMVLAMCSNYYDVSGNIKVLDDFERKKFDQIIQGMAASSLRCIAFAHKQVLEQENEGGKIHIEGNCLTLLGVVGLKDPCRSGAKKAVKECQYAGVNVKMITGDNIFTARAIATECGILKPNQDMEIGAVVEGVEFRNYTPEERMEKVDKICVMARSSPFDKLLMVQCLRQKGHVVAVTGDGTNDAPALKEADIGLSMGIQGTEVAKESSDIVILDDNFGSVATVLRWGRCVYANIQKFIQFQLTVNVAALVINFVAAVSAGEVPLSAVQLLWVNLIMDTLGALALATEKPTKELMEKPPVGRTKPLITNVMWRNLLSQAAYQIAVLLTLQFKGEAIFNVGSKVNDTMIFNVFVLCQVFNEFNARKLEKKNVFKGIHKSKLFLLIVGVTIVLQVVMVEFLKKFADTERLNWWQWGVCIGFASVSWPIGWTVKWIPVPEKPFLSYLKFGNSKAV</sequence>
<keyword evidence="2" id="KW-1185">Reference proteome</keyword>
<dbReference type="EMBL" id="CM046389">
    <property type="protein sequence ID" value="KAI8566354.1"/>
    <property type="molecule type" value="Genomic_DNA"/>
</dbReference>
<gene>
    <name evidence="1" type="ORF">RHMOL_Rhmol02G0034400</name>
</gene>
<accession>A0ACC0PMJ4</accession>
<dbReference type="Proteomes" id="UP001062846">
    <property type="component" value="Chromosome 2"/>
</dbReference>
<evidence type="ECO:0000313" key="1">
    <source>
        <dbReference type="EMBL" id="KAI8566354.1"/>
    </source>
</evidence>
<evidence type="ECO:0000313" key="2">
    <source>
        <dbReference type="Proteomes" id="UP001062846"/>
    </source>
</evidence>
<name>A0ACC0PMJ4_RHOML</name>
<organism evidence="1 2">
    <name type="scientific">Rhododendron molle</name>
    <name type="common">Chinese azalea</name>
    <name type="synonym">Azalea mollis</name>
    <dbReference type="NCBI Taxonomy" id="49168"/>
    <lineage>
        <taxon>Eukaryota</taxon>
        <taxon>Viridiplantae</taxon>
        <taxon>Streptophyta</taxon>
        <taxon>Embryophyta</taxon>
        <taxon>Tracheophyta</taxon>
        <taxon>Spermatophyta</taxon>
        <taxon>Magnoliopsida</taxon>
        <taxon>eudicotyledons</taxon>
        <taxon>Gunneridae</taxon>
        <taxon>Pentapetalae</taxon>
        <taxon>asterids</taxon>
        <taxon>Ericales</taxon>
        <taxon>Ericaceae</taxon>
        <taxon>Ericoideae</taxon>
        <taxon>Rhodoreae</taxon>
        <taxon>Rhododendron</taxon>
    </lineage>
</organism>
<protein>
    <submittedName>
        <fullName evidence="1">Uncharacterized protein</fullName>
    </submittedName>
</protein>
<comment type="caution">
    <text evidence="1">The sequence shown here is derived from an EMBL/GenBank/DDBJ whole genome shotgun (WGS) entry which is preliminary data.</text>
</comment>
<reference evidence="1" key="1">
    <citation type="submission" date="2022-02" db="EMBL/GenBank/DDBJ databases">
        <title>Plant Genome Project.</title>
        <authorList>
            <person name="Zhang R.-G."/>
        </authorList>
    </citation>
    <scope>NUCLEOTIDE SEQUENCE</scope>
    <source>
        <strain evidence="1">AT1</strain>
    </source>
</reference>
<proteinExistence type="predicted"/>